<dbReference type="AlphaFoldDB" id="A0A6N6JMG8"/>
<keyword evidence="2" id="KW-0732">Signal</keyword>
<feature type="signal peptide" evidence="2">
    <location>
        <begin position="1"/>
        <end position="25"/>
    </location>
</feature>
<feature type="compositionally biased region" description="Low complexity" evidence="1">
    <location>
        <begin position="248"/>
        <end position="259"/>
    </location>
</feature>
<feature type="chain" id="PRO_5026940894" description="DUF1800 family protein" evidence="2">
    <location>
        <begin position="26"/>
        <end position="923"/>
    </location>
</feature>
<gene>
    <name evidence="3" type="ORF">KIN_35620</name>
</gene>
<evidence type="ECO:0000256" key="1">
    <source>
        <dbReference type="SAM" id="MobiDB-lite"/>
    </source>
</evidence>
<dbReference type="Pfam" id="PF08811">
    <property type="entry name" value="DUF1800"/>
    <property type="match status" value="1"/>
</dbReference>
<dbReference type="EMBL" id="BLJE01000004">
    <property type="protein sequence ID" value="GFE66488.1"/>
    <property type="molecule type" value="Genomic_DNA"/>
</dbReference>
<feature type="compositionally biased region" description="Low complexity" evidence="1">
    <location>
        <begin position="269"/>
        <end position="298"/>
    </location>
</feature>
<keyword evidence="4" id="KW-1185">Reference proteome</keyword>
<dbReference type="Proteomes" id="UP000436822">
    <property type="component" value="Unassembled WGS sequence"/>
</dbReference>
<dbReference type="OrthoDB" id="9772295at2"/>
<evidence type="ECO:0000313" key="3">
    <source>
        <dbReference type="EMBL" id="GFE66488.1"/>
    </source>
</evidence>
<dbReference type="InterPro" id="IPR014917">
    <property type="entry name" value="DUF1800"/>
</dbReference>
<accession>A0A6N6JMG8</accession>
<evidence type="ECO:0008006" key="5">
    <source>
        <dbReference type="Google" id="ProtNLM"/>
    </source>
</evidence>
<protein>
    <recommendedName>
        <fullName evidence="5">DUF1800 family protein</fullName>
    </recommendedName>
</protein>
<evidence type="ECO:0000256" key="2">
    <source>
        <dbReference type="SAM" id="SignalP"/>
    </source>
</evidence>
<proteinExistence type="predicted"/>
<name>A0A6N6JMG8_9RHOB</name>
<feature type="compositionally biased region" description="Gly residues" evidence="1">
    <location>
        <begin position="236"/>
        <end position="247"/>
    </location>
</feature>
<comment type="caution">
    <text evidence="3">The sequence shown here is derived from an EMBL/GenBank/DDBJ whole genome shotgun (WGS) entry which is preliminary data.</text>
</comment>
<feature type="region of interest" description="Disordered" evidence="1">
    <location>
        <begin position="171"/>
        <end position="201"/>
    </location>
</feature>
<organism evidence="3 4">
    <name type="scientific">Litoreibacter roseus</name>
    <dbReference type="NCBI Taxonomy" id="2601869"/>
    <lineage>
        <taxon>Bacteria</taxon>
        <taxon>Pseudomonadati</taxon>
        <taxon>Pseudomonadota</taxon>
        <taxon>Alphaproteobacteria</taxon>
        <taxon>Rhodobacterales</taxon>
        <taxon>Roseobacteraceae</taxon>
        <taxon>Litoreibacter</taxon>
    </lineage>
</organism>
<sequence length="923" mass="96849">MKSTILSFGLLSTTMLVVSGVASFAQDEQTALVIDTTKQAPQQLSEAAKKINPLHEIPTHYKLSVPVADTYVLSAPPRSRVQLRVDGELILDLSGADADADVEPVQAFTQLSAGSHLVEIVTDLIRPDTIASVAVNKIGEAPISIVSVAQPMSAAEAEQFEATEVAALQSGASSQMGAQPRANRAPGTIGGAGSAAQRTPFQIGGGASRAAIAERQAALAAARSGGTSTPAIGRAMSGGGSSSGGGTPQVVSVPSSGGVVSSGGGGSSNNGTSDSTSDNSSDGNSSNSGSNTNNNDNSSGGGTTNGNGTGTGGGVVSPDVGGGGGGVQVDPNMASLSPLSPPTDVTLTQAVQLTAAGTSEGVVSNTGQTLFGAVMDPTTFDTVNVAVAPSNRTTSVDVGPTTGQFAVRLFPEDFDSAEEVTVTLTGAFSGNDEVQAQPVSYTLTGGDLVDGVGQVLSRITYGPTPELYARVRAMGFSAYIEEQLNPASINNAAFEATNPDNLLEATTRNSGSMFRSIMHHNLAHAAFSEKQLQEVMGEFWWNHFHASTKGSDIIQQAITDRQFFRDNAFGRFEDLLLYSARSPLMSQFLDNDQSRRGNLNENYGREILELHTVGVNGGYSDEDVIAVSRIFTGWRYRRTNPNAEDVASLYEFEFQPDRHDEDDKAVPFLNTTIVGRSGAAGVQEGEELIALLASHPRTQAYVCGKIVQKFVTDAPPTPENPLPQRFIDLCTAAWGANDGNSAAILRAILTAPEFVNTASLQRTSGKTPFEYAASVIRSIGATPDTGDDGDFYRRFREATENAGQSPLYFPVPTGLPEVGIAWTNSASMIARYRSITDVAQRSEEYNFDLAADAQNAGLETAEEVAAYLLAVATADRYTVGEFDALVGVLKGEDGIFEPRRQDEKSAYDRAIGLLVVLPSFQLQ</sequence>
<dbReference type="RefSeq" id="WP_159809538.1">
    <property type="nucleotide sequence ID" value="NZ_BLJE01000004.1"/>
</dbReference>
<evidence type="ECO:0000313" key="4">
    <source>
        <dbReference type="Proteomes" id="UP000436822"/>
    </source>
</evidence>
<feature type="region of interest" description="Disordered" evidence="1">
    <location>
        <begin position="223"/>
        <end position="341"/>
    </location>
</feature>
<feature type="compositionally biased region" description="Gly residues" evidence="1">
    <location>
        <begin position="299"/>
        <end position="327"/>
    </location>
</feature>
<reference evidence="3 4" key="1">
    <citation type="submission" date="2019-12" db="EMBL/GenBank/DDBJ databases">
        <title>Litoreibacter badius sp. nov., a novel bacteriochlorophyll a-containing bacterium in the genus Litoreibacter.</title>
        <authorList>
            <person name="Kanamuro M."/>
            <person name="Takabe Y."/>
            <person name="Mori K."/>
            <person name="Takaichi S."/>
            <person name="Hanada S."/>
        </authorList>
    </citation>
    <scope>NUCLEOTIDE SEQUENCE [LARGE SCALE GENOMIC DNA]</scope>
    <source>
        <strain evidence="3 4">K6</strain>
    </source>
</reference>